<dbReference type="PROSITE" id="PS51918">
    <property type="entry name" value="RADICAL_SAM"/>
    <property type="match status" value="1"/>
</dbReference>
<dbReference type="InterPro" id="IPR007197">
    <property type="entry name" value="rSAM"/>
</dbReference>
<feature type="domain" description="Radical SAM core" evidence="7">
    <location>
        <begin position="84"/>
        <end position="315"/>
    </location>
</feature>
<name>A0ABT4AV91_9ACTN</name>
<evidence type="ECO:0000313" key="8">
    <source>
        <dbReference type="EMBL" id="MCY1138156.1"/>
    </source>
</evidence>
<gene>
    <name evidence="8" type="ORF">OWR29_09120</name>
</gene>
<evidence type="ECO:0000256" key="5">
    <source>
        <dbReference type="ARBA" id="ARBA00023004"/>
    </source>
</evidence>
<dbReference type="NCBIfam" id="TIGR04085">
    <property type="entry name" value="rSAM_more_4Fe4S"/>
    <property type="match status" value="1"/>
</dbReference>
<dbReference type="SFLD" id="SFLDS00029">
    <property type="entry name" value="Radical_SAM"/>
    <property type="match status" value="1"/>
</dbReference>
<protein>
    <submittedName>
        <fullName evidence="8">SPASM domain-containing protein</fullName>
    </submittedName>
</protein>
<dbReference type="CDD" id="cd01335">
    <property type="entry name" value="Radical_SAM"/>
    <property type="match status" value="1"/>
</dbReference>
<sequence length="438" mass="47612">MRESRYNVWVEDGPLVHVYNGVSGRTTSMPADRREPLQRFIAGDDEAPADPGLLETMAANAMIVADGADELELLRERYESTRANPDRFHLTVVTSLGCNLDCPYCFEAKHPSLLDDEVQRQLLRLVDQKLSRVRDFGVLWYGGEPLVGLPALLSLSDEFIARAAAAGVAYEADIITNGHLLTAATARELRARGVRNAQVTIDGPREVHDRRRPLAGGRGTFDQLLANVIAVAGIIDVAVRVNLDSENLDQAPQLLHELAAAGLAGRIAVAPGHVVATKVNPLAPSARYRTACLPRSAFAEAEGQFAELADRLGFATIAPPGPTGAPCTAVRDNELVIGTRGEIYKCTETVGDPGEVIGNLRSWPQPGDRLSKWLTYDPFADADCRSCIALPVCMGGCAYHSMNASLRDSRCSTFRFRHEGQVRRLARRGSAEVRRRPG</sequence>
<evidence type="ECO:0000256" key="4">
    <source>
        <dbReference type="ARBA" id="ARBA00022723"/>
    </source>
</evidence>
<dbReference type="EMBL" id="JAPNTZ010000003">
    <property type="protein sequence ID" value="MCY1138156.1"/>
    <property type="molecule type" value="Genomic_DNA"/>
</dbReference>
<dbReference type="Proteomes" id="UP001151002">
    <property type="component" value="Unassembled WGS sequence"/>
</dbReference>
<dbReference type="InterPro" id="IPR013785">
    <property type="entry name" value="Aldolase_TIM"/>
</dbReference>
<dbReference type="SFLD" id="SFLDG01067">
    <property type="entry name" value="SPASM/twitch_domain_containing"/>
    <property type="match status" value="1"/>
</dbReference>
<evidence type="ECO:0000313" key="9">
    <source>
        <dbReference type="Proteomes" id="UP001151002"/>
    </source>
</evidence>
<keyword evidence="5" id="KW-0408">Iron</keyword>
<evidence type="ECO:0000256" key="1">
    <source>
        <dbReference type="ARBA" id="ARBA00001966"/>
    </source>
</evidence>
<keyword evidence="6" id="KW-0411">Iron-sulfur</keyword>
<comment type="caution">
    <text evidence="8">The sequence shown here is derived from an EMBL/GenBank/DDBJ whole genome shotgun (WGS) entry which is preliminary data.</text>
</comment>
<evidence type="ECO:0000256" key="3">
    <source>
        <dbReference type="ARBA" id="ARBA00022691"/>
    </source>
</evidence>
<dbReference type="Gene3D" id="3.20.20.70">
    <property type="entry name" value="Aldolase class I"/>
    <property type="match status" value="1"/>
</dbReference>
<keyword evidence="2" id="KW-0004">4Fe-4S</keyword>
<dbReference type="PANTHER" id="PTHR43787:SF3">
    <property type="entry name" value="ARYLSULFATASE REGULATORY PROTEIN"/>
    <property type="match status" value="1"/>
</dbReference>
<accession>A0ABT4AV91</accession>
<organism evidence="8 9">
    <name type="scientific">Paractinoplanes pyxinae</name>
    <dbReference type="NCBI Taxonomy" id="2997416"/>
    <lineage>
        <taxon>Bacteria</taxon>
        <taxon>Bacillati</taxon>
        <taxon>Actinomycetota</taxon>
        <taxon>Actinomycetes</taxon>
        <taxon>Micromonosporales</taxon>
        <taxon>Micromonosporaceae</taxon>
        <taxon>Paractinoplanes</taxon>
    </lineage>
</organism>
<keyword evidence="4" id="KW-0479">Metal-binding</keyword>
<reference evidence="8" key="1">
    <citation type="submission" date="2022-11" db="EMBL/GenBank/DDBJ databases">
        <authorList>
            <person name="Somphong A."/>
            <person name="Phongsopitanun W."/>
        </authorList>
    </citation>
    <scope>NUCLEOTIDE SEQUENCE</scope>
    <source>
        <strain evidence="8">Pm04-4</strain>
    </source>
</reference>
<comment type="cofactor">
    <cofactor evidence="1">
        <name>[4Fe-4S] cluster</name>
        <dbReference type="ChEBI" id="CHEBI:49883"/>
    </cofactor>
</comment>
<dbReference type="PANTHER" id="PTHR43787">
    <property type="entry name" value="FEMO COFACTOR BIOSYNTHESIS PROTEIN NIFB-RELATED"/>
    <property type="match status" value="1"/>
</dbReference>
<keyword evidence="3" id="KW-0949">S-adenosyl-L-methionine</keyword>
<evidence type="ECO:0000256" key="6">
    <source>
        <dbReference type="ARBA" id="ARBA00023014"/>
    </source>
</evidence>
<proteinExistence type="predicted"/>
<evidence type="ECO:0000259" key="7">
    <source>
        <dbReference type="PROSITE" id="PS51918"/>
    </source>
</evidence>
<dbReference type="SUPFAM" id="SSF102114">
    <property type="entry name" value="Radical SAM enzymes"/>
    <property type="match status" value="1"/>
</dbReference>
<dbReference type="InterPro" id="IPR058240">
    <property type="entry name" value="rSAM_sf"/>
</dbReference>
<dbReference type="InterPro" id="IPR023885">
    <property type="entry name" value="4Fe4S-binding_SPASM_dom"/>
</dbReference>
<evidence type="ECO:0000256" key="2">
    <source>
        <dbReference type="ARBA" id="ARBA00022485"/>
    </source>
</evidence>
<dbReference type="Pfam" id="PF04055">
    <property type="entry name" value="Radical_SAM"/>
    <property type="match status" value="1"/>
</dbReference>
<dbReference type="RefSeq" id="WP_267562133.1">
    <property type="nucleotide sequence ID" value="NZ_JAPNTZ010000003.1"/>
</dbReference>
<keyword evidence="9" id="KW-1185">Reference proteome</keyword>